<evidence type="ECO:0000313" key="3">
    <source>
        <dbReference type="EMBL" id="SEI45892.1"/>
    </source>
</evidence>
<dbReference type="Pfam" id="PF24880">
    <property type="entry name" value="DUF7738"/>
    <property type="match status" value="1"/>
</dbReference>
<keyword evidence="4" id="KW-1185">Reference proteome</keyword>
<reference evidence="4" key="1">
    <citation type="submission" date="2016-10" db="EMBL/GenBank/DDBJ databases">
        <authorList>
            <person name="Varghese N."/>
            <person name="Submissions S."/>
        </authorList>
    </citation>
    <scope>NUCLEOTIDE SEQUENCE [LARGE SCALE GENOMIC DNA]</scope>
    <source>
        <strain evidence="4">DSM 17934</strain>
    </source>
</reference>
<evidence type="ECO:0000256" key="1">
    <source>
        <dbReference type="SAM" id="SignalP"/>
    </source>
</evidence>
<evidence type="ECO:0000313" key="4">
    <source>
        <dbReference type="Proteomes" id="UP000199702"/>
    </source>
</evidence>
<dbReference type="Proteomes" id="UP000199702">
    <property type="component" value="Unassembled WGS sequence"/>
</dbReference>
<feature type="signal peptide" evidence="1">
    <location>
        <begin position="1"/>
        <end position="18"/>
    </location>
</feature>
<organism evidence="3 4">
    <name type="scientific">Flavobacterium terrigena</name>
    <dbReference type="NCBI Taxonomy" id="402734"/>
    <lineage>
        <taxon>Bacteria</taxon>
        <taxon>Pseudomonadati</taxon>
        <taxon>Bacteroidota</taxon>
        <taxon>Flavobacteriia</taxon>
        <taxon>Flavobacteriales</taxon>
        <taxon>Flavobacteriaceae</taxon>
        <taxon>Flavobacterium</taxon>
    </lineage>
</organism>
<dbReference type="AlphaFoldDB" id="A0A1H6R3X6"/>
<dbReference type="EMBL" id="FNYA01000001">
    <property type="protein sequence ID" value="SEI45892.1"/>
    <property type="molecule type" value="Genomic_DNA"/>
</dbReference>
<dbReference type="OrthoDB" id="1443138at2"/>
<feature type="chain" id="PRO_5011434067" description="DUF7738 domain-containing protein" evidence="1">
    <location>
        <begin position="19"/>
        <end position="167"/>
    </location>
</feature>
<feature type="domain" description="DUF7738" evidence="2">
    <location>
        <begin position="26"/>
        <end position="122"/>
    </location>
</feature>
<dbReference type="RefSeq" id="WP_091307953.1">
    <property type="nucleotide sequence ID" value="NZ_CBCSJU010000001.1"/>
</dbReference>
<accession>A0A1H6R3X6</accession>
<gene>
    <name evidence="3" type="ORF">SAMN05660918_0688</name>
</gene>
<name>A0A1H6R3X6_9FLAO</name>
<protein>
    <recommendedName>
        <fullName evidence="2">DUF7738 domain-containing protein</fullName>
    </recommendedName>
</protein>
<sequence>MKKLILLLLITFSTSFYAQNARVEFNKNSELFINAQLVNNQTTFAKIVELLGQPELVKESKSGVKNYTYANQGIAFKVYNDKLTMIGFNYNWDGDKNFPSTSFTGVAVIGSVQLDNNTNKEFMKKIDFAKFELAFMDVYIAKALNNAIMVGFKNDKITQISFEFKPE</sequence>
<proteinExistence type="predicted"/>
<dbReference type="InterPro" id="IPR056640">
    <property type="entry name" value="DUF7738"/>
</dbReference>
<keyword evidence="1" id="KW-0732">Signal</keyword>
<evidence type="ECO:0000259" key="2">
    <source>
        <dbReference type="Pfam" id="PF24880"/>
    </source>
</evidence>
<dbReference type="STRING" id="402734.SAMN05660918_0688"/>